<dbReference type="Proteomes" id="UP000030665">
    <property type="component" value="Unassembled WGS sequence"/>
</dbReference>
<evidence type="ECO:0000313" key="3">
    <source>
        <dbReference type="Proteomes" id="UP000030665"/>
    </source>
</evidence>
<dbReference type="EMBL" id="HG805932">
    <property type="protein sequence ID" value="CDW55038.1"/>
    <property type="molecule type" value="Genomic_DNA"/>
</dbReference>
<reference evidence="2" key="1">
    <citation type="submission" date="2014-01" db="EMBL/GenBank/DDBJ databases">
        <authorList>
            <person name="Aslett M."/>
        </authorList>
    </citation>
    <scope>NUCLEOTIDE SEQUENCE</scope>
</reference>
<dbReference type="InterPro" id="IPR002999">
    <property type="entry name" value="Tudor"/>
</dbReference>
<dbReference type="InterPro" id="IPR035437">
    <property type="entry name" value="SNase_OB-fold_sf"/>
</dbReference>
<dbReference type="GO" id="GO:0005737">
    <property type="term" value="C:cytoplasm"/>
    <property type="evidence" value="ECO:0007669"/>
    <property type="project" value="UniProtKB-ARBA"/>
</dbReference>
<reference evidence="2" key="2">
    <citation type="submission" date="2014-03" db="EMBL/GenBank/DDBJ databases">
        <title>The whipworm genome and dual-species transcriptomics of an intimate host-pathogen interaction.</title>
        <authorList>
            <person name="Foth B.J."/>
            <person name="Tsai I.J."/>
            <person name="Reid A.J."/>
            <person name="Bancroft A.J."/>
            <person name="Nichol S."/>
            <person name="Tracey A."/>
            <person name="Holroyd N."/>
            <person name="Cotton J.A."/>
            <person name="Stanley E.J."/>
            <person name="Zarowiecki M."/>
            <person name="Liu J.Z."/>
            <person name="Huckvale T."/>
            <person name="Cooper P.J."/>
            <person name="Grencis R.K."/>
            <person name="Berriman M."/>
        </authorList>
    </citation>
    <scope>NUCLEOTIDE SEQUENCE [LARGE SCALE GENOMIC DNA]</scope>
</reference>
<keyword evidence="3" id="KW-1185">Reference proteome</keyword>
<accession>A0A077Z5V4</accession>
<dbReference type="OrthoDB" id="341421at2759"/>
<evidence type="ECO:0000259" key="1">
    <source>
        <dbReference type="Pfam" id="PF00567"/>
    </source>
</evidence>
<dbReference type="Pfam" id="PF00567">
    <property type="entry name" value="TUDOR"/>
    <property type="match status" value="1"/>
</dbReference>
<organism evidence="2 3">
    <name type="scientific">Trichuris trichiura</name>
    <name type="common">Whipworm</name>
    <name type="synonym">Trichocephalus trichiurus</name>
    <dbReference type="NCBI Taxonomy" id="36087"/>
    <lineage>
        <taxon>Eukaryota</taxon>
        <taxon>Metazoa</taxon>
        <taxon>Ecdysozoa</taxon>
        <taxon>Nematoda</taxon>
        <taxon>Enoplea</taxon>
        <taxon>Dorylaimia</taxon>
        <taxon>Trichinellida</taxon>
        <taxon>Trichuridae</taxon>
        <taxon>Trichuris</taxon>
    </lineage>
</organism>
<evidence type="ECO:0000313" key="2">
    <source>
        <dbReference type="EMBL" id="CDW55038.1"/>
    </source>
</evidence>
<gene>
    <name evidence="2" type="ORF">TTRE_0000330901</name>
</gene>
<dbReference type="SUPFAM" id="SSF63748">
    <property type="entry name" value="Tudor/PWWP/MBT"/>
    <property type="match status" value="1"/>
</dbReference>
<dbReference type="Gene3D" id="2.30.30.140">
    <property type="match status" value="1"/>
</dbReference>
<dbReference type="Gene3D" id="2.40.50.90">
    <property type="match status" value="1"/>
</dbReference>
<dbReference type="STRING" id="36087.A0A077Z5V4"/>
<proteinExistence type="predicted"/>
<name>A0A077Z5V4_TRITR</name>
<feature type="domain" description="Tudor" evidence="1">
    <location>
        <begin position="111"/>
        <end position="226"/>
    </location>
</feature>
<sequence>MDQITFYVNQLGNEENRTCLRMKQRLLLEPITSLTRNLETLLGKEIIESCNEFRRAESVEIQSLPSERVLADIVSEEDEKAPTDEDQWEVPSEALDTIERSDKFLADYPDEQQLQCRVLEVYSPSIFLVTFIPTTKPVVKSMQGGKKFEPERKPRVGGHCFAQLSTDNLERVKILSLKDNKKGIRFAKVLRIDDGKVEWVPVKLLLRLPLDYYFYPRSTLHCCLSGIAPKSDDWSEKTIDWLKKFCSVDGSTYHISVEGNRICDTDIVPVHLYKTDKDSDNKDIASSGLLKYVSEEVTESVEDDVYGLTGPVEELTSERSLASLPPDFFEASKSECSQLLMSAMCSQKPVVQVTVCQDYLSNGMKREMKFTVYKNVGIARAESLNRFYAIVLNNNDHRSPSTAEDAVYRRNNKMLKHSEAPKNSIMFGLHGLHVRPEYAFNDSIYSIVMAKFIQSFTKCDRLSAVCTAERSNTGSNLVVLFGWQCESAASICLNEELSKCKEIDAKDYEAIKVWRLAKDVLKKLDERQSAAELIVTEGM</sequence>
<protein>
    <submittedName>
        <fullName evidence="2">TUDOR domain containing protein</fullName>
    </submittedName>
</protein>
<dbReference type="AlphaFoldDB" id="A0A077Z5V4"/>